<name>A0ABQ4V012_9HYPH</name>
<evidence type="ECO:0000256" key="7">
    <source>
        <dbReference type="ARBA" id="ARBA00023136"/>
    </source>
</evidence>
<sequence>MHPLRRALIPSLLLVLASLAPALGQTMPRTGLTGPEVGMDLSAKPMRGGGAARPASDAVTRPAKGVGRSRYFGPDDVDGTAGTGLGGLSEQAEAIEIGGGPAQDATNGGGFRLNFERAEIKDVVHAILSDTLGLNYTMGADVSGQITISSPRPLSRTELLASLESVLAGQGFSMSKAGTGYRIVPAAAGLGTVNLGAGGPGYGVSVVPLRYVSAATMSKLVSGFVADADGLRFDATRNTMIVKGPGPKRQEAVSAILAFDADWMRGQTVSLFELKRARPEAVVAELTQLFDTGENGSGQGLIQFKPIGRLRAVLATSKNAGLLRRAEGFVRELDGTAEAAEETVFVYKARYRNAVELARVVNGLFGGGGSGLMSGLGSGLPGGGGLGGARSGLSNQAGSGLGGTDGGMASGGMSSGNSGLGGTSGGGLGAGSGGGLNQNGGNGADLLKARFASAFGDQAGQGGQGGGAYGESGAMMGGGSLDLTQRSSAKRVNISADPAQNAVVTYTDGETYRKIHAALQRLDATPVQVAINVTIAEVRLTDQLKYGVQYFLDSTRVGIGSNKGSIGLLSAAAGASGGVVNKLTPGGAGFNFLVGGYSGPDIVISALDGFTDVKILSSPSLVVLENQPATLQVGDSVPITTTQATSVTVPGAPLVNQVEMRDTGIILNVIPRIGQNGAVTMQIEQEISAVVDAQKTLTPTISKRRVASMISVPNGQTVLLAGLIQEKNLRGRDGIPFLSRLANVGELFSSTDNAADRTELVVFIRPVVVRSGRDAQRVAEDYRGQLYDAAARRGGRVPAAARPVVVKP</sequence>
<gene>
    <name evidence="13" type="primary">xpsD</name>
    <name evidence="13" type="ORF">BGCPKDLD_3280</name>
</gene>
<evidence type="ECO:0000256" key="8">
    <source>
        <dbReference type="ARBA" id="ARBA00023237"/>
    </source>
</evidence>
<dbReference type="Pfam" id="PF00263">
    <property type="entry name" value="Secretin"/>
    <property type="match status" value="1"/>
</dbReference>
<feature type="domain" description="Type II/III secretion system secretin-like" evidence="11">
    <location>
        <begin position="607"/>
        <end position="770"/>
    </location>
</feature>
<dbReference type="InterPro" id="IPR001775">
    <property type="entry name" value="GspD/PilQ"/>
</dbReference>
<keyword evidence="5" id="KW-0812">Transmembrane</keyword>
<feature type="compositionally biased region" description="Gly residues" evidence="9">
    <location>
        <begin position="399"/>
        <end position="425"/>
    </location>
</feature>
<comment type="similarity">
    <text evidence="2">Belongs to the bacterial secretin family. GSP D subfamily.</text>
</comment>
<dbReference type="InterPro" id="IPR004846">
    <property type="entry name" value="T2SS/T3SS_dom"/>
</dbReference>
<feature type="chain" id="PRO_5047479536" evidence="10">
    <location>
        <begin position="23"/>
        <end position="808"/>
    </location>
</feature>
<feature type="domain" description="GspD-like N0" evidence="12">
    <location>
        <begin position="113"/>
        <end position="181"/>
    </location>
</feature>
<evidence type="ECO:0000256" key="3">
    <source>
        <dbReference type="ARBA" id="ARBA00022448"/>
    </source>
</evidence>
<evidence type="ECO:0000259" key="11">
    <source>
        <dbReference type="Pfam" id="PF00263"/>
    </source>
</evidence>
<comment type="caution">
    <text evidence="13">The sequence shown here is derived from an EMBL/GenBank/DDBJ whole genome shotgun (WGS) entry which is preliminary data.</text>
</comment>
<dbReference type="InterPro" id="IPR013356">
    <property type="entry name" value="T2SS_GspD"/>
</dbReference>
<evidence type="ECO:0000256" key="6">
    <source>
        <dbReference type="ARBA" id="ARBA00022927"/>
    </source>
</evidence>
<evidence type="ECO:0000256" key="5">
    <source>
        <dbReference type="ARBA" id="ARBA00022692"/>
    </source>
</evidence>
<dbReference type="PANTHER" id="PTHR30332:SF25">
    <property type="entry name" value="SECRETIN XPSD"/>
    <property type="match status" value="1"/>
</dbReference>
<proteinExistence type="inferred from homology"/>
<evidence type="ECO:0000256" key="4">
    <source>
        <dbReference type="ARBA" id="ARBA00022452"/>
    </source>
</evidence>
<accession>A0ABQ4V012</accession>
<evidence type="ECO:0000259" key="12">
    <source>
        <dbReference type="Pfam" id="PF21305"/>
    </source>
</evidence>
<dbReference type="InterPro" id="IPR049371">
    <property type="entry name" value="GspD-like_N0"/>
</dbReference>
<evidence type="ECO:0000256" key="10">
    <source>
        <dbReference type="SAM" id="SignalP"/>
    </source>
</evidence>
<reference evidence="13" key="1">
    <citation type="journal article" date="2021" name="Front. Microbiol.">
        <title>Comprehensive Comparative Genomics and Phenotyping of Methylobacterium Species.</title>
        <authorList>
            <person name="Alessa O."/>
            <person name="Ogura Y."/>
            <person name="Fujitani Y."/>
            <person name="Takami H."/>
            <person name="Hayashi T."/>
            <person name="Sahin N."/>
            <person name="Tani A."/>
        </authorList>
    </citation>
    <scope>NUCLEOTIDE SEQUENCE</scope>
    <source>
        <strain evidence="13">DSM 14458</strain>
    </source>
</reference>
<evidence type="ECO:0000313" key="14">
    <source>
        <dbReference type="Proteomes" id="UP001055093"/>
    </source>
</evidence>
<evidence type="ECO:0000256" key="1">
    <source>
        <dbReference type="ARBA" id="ARBA00004442"/>
    </source>
</evidence>
<dbReference type="EMBL" id="BPRE01000010">
    <property type="protein sequence ID" value="GJE76682.1"/>
    <property type="molecule type" value="Genomic_DNA"/>
</dbReference>
<keyword evidence="6" id="KW-0653">Protein transport</keyword>
<dbReference type="PANTHER" id="PTHR30332">
    <property type="entry name" value="PROBABLE GENERAL SECRETION PATHWAY PROTEIN D"/>
    <property type="match status" value="1"/>
</dbReference>
<dbReference type="Pfam" id="PF21305">
    <property type="entry name" value="type_II_gspD_N0"/>
    <property type="match status" value="1"/>
</dbReference>
<evidence type="ECO:0000313" key="13">
    <source>
        <dbReference type="EMBL" id="GJE76682.1"/>
    </source>
</evidence>
<evidence type="ECO:0000256" key="9">
    <source>
        <dbReference type="SAM" id="MobiDB-lite"/>
    </source>
</evidence>
<dbReference type="PRINTS" id="PR00811">
    <property type="entry name" value="BCTERIALGSPD"/>
</dbReference>
<evidence type="ECO:0000256" key="2">
    <source>
        <dbReference type="ARBA" id="ARBA00006980"/>
    </source>
</evidence>
<reference evidence="13" key="2">
    <citation type="submission" date="2021-08" db="EMBL/GenBank/DDBJ databases">
        <authorList>
            <person name="Tani A."/>
            <person name="Ola A."/>
            <person name="Ogura Y."/>
            <person name="Katsura K."/>
            <person name="Hayashi T."/>
        </authorList>
    </citation>
    <scope>NUCLEOTIDE SEQUENCE</scope>
    <source>
        <strain evidence="13">DSM 14458</strain>
    </source>
</reference>
<keyword evidence="3" id="KW-0813">Transport</keyword>
<organism evidence="13 14">
    <name type="scientific">Methylorubrum suomiense</name>
    <dbReference type="NCBI Taxonomy" id="144191"/>
    <lineage>
        <taxon>Bacteria</taxon>
        <taxon>Pseudomonadati</taxon>
        <taxon>Pseudomonadota</taxon>
        <taxon>Alphaproteobacteria</taxon>
        <taxon>Hyphomicrobiales</taxon>
        <taxon>Methylobacteriaceae</taxon>
        <taxon>Methylorubrum</taxon>
    </lineage>
</organism>
<comment type="subcellular location">
    <subcellularLocation>
        <location evidence="1">Cell outer membrane</location>
    </subcellularLocation>
</comment>
<dbReference type="InterPro" id="IPR050810">
    <property type="entry name" value="Bact_Secretion_Sys_Channel"/>
</dbReference>
<keyword evidence="10" id="KW-0732">Signal</keyword>
<protein>
    <submittedName>
        <fullName evidence="13">Secretin XpsD</fullName>
    </submittedName>
</protein>
<dbReference type="Gene3D" id="3.30.1370.120">
    <property type="match status" value="2"/>
</dbReference>
<keyword evidence="4" id="KW-1134">Transmembrane beta strand</keyword>
<keyword evidence="14" id="KW-1185">Reference proteome</keyword>
<dbReference type="InterPro" id="IPR038591">
    <property type="entry name" value="NolW-like_sf"/>
</dbReference>
<dbReference type="NCBIfam" id="TIGR02517">
    <property type="entry name" value="type_II_gspD"/>
    <property type="match status" value="1"/>
</dbReference>
<dbReference type="RefSeq" id="WP_238308212.1">
    <property type="nucleotide sequence ID" value="NZ_BPRE01000010.1"/>
</dbReference>
<dbReference type="PRINTS" id="PR01032">
    <property type="entry name" value="PHAGEIV"/>
</dbReference>
<feature type="region of interest" description="Disordered" evidence="9">
    <location>
        <begin position="46"/>
        <end position="76"/>
    </location>
</feature>
<keyword evidence="8" id="KW-0998">Cell outer membrane</keyword>
<feature type="region of interest" description="Disordered" evidence="9">
    <location>
        <begin position="395"/>
        <end position="425"/>
    </location>
</feature>
<keyword evidence="7" id="KW-0472">Membrane</keyword>
<dbReference type="Proteomes" id="UP001055093">
    <property type="component" value="Unassembled WGS sequence"/>
</dbReference>
<feature type="signal peptide" evidence="10">
    <location>
        <begin position="1"/>
        <end position="22"/>
    </location>
</feature>